<name>A0A450SVC4_9GAMM</name>
<sequence length="436" mass="48973">MPITYDEFAITSRGGRAHNEDHYGLSELGSGFNDGSGCWVVADGLGGHSGGETASRIAVSNLLAHFKEKAGQRRFGIEEEALGAALKDTQSVIMARKEREPRFSQMYTTVVLLVTDGVMARWAHVGDSRLYYFHRGKIASQTEDHSVSYMLYRAGEIDRQQIRTHEDRNRLLRSLGARKSFQPEIAAEPVVLQPSDAFLLCTDGFWEYVLEKEMEADLAASETAEDWAKKMEHRVLARVRAKSHREHDNYTAITVRIKQKNVQSQERATMPEAKRCDKGHFYDPDKYAECPLCGGLLDTGMGKDIVEKDAPISHGKTIMMEFNPPVGWLVCTEGPDRGRDYPLFTHRNFIGRGTDAGIRITDSTVSRECHGIVSHDPVNNSFHLSLGQSRGMVFYKEKAVLTSVELSPYDTFRLGNTTLLFVPLCGQKFQWKELTS</sequence>
<dbReference type="SUPFAM" id="SSF81606">
    <property type="entry name" value="PP2C-like"/>
    <property type="match status" value="1"/>
</dbReference>
<dbReference type="SMART" id="SM00331">
    <property type="entry name" value="PP2C_SIG"/>
    <property type="match status" value="1"/>
</dbReference>
<evidence type="ECO:0000313" key="2">
    <source>
        <dbReference type="EMBL" id="VFJ57967.1"/>
    </source>
</evidence>
<dbReference type="PANTHER" id="PTHR13832">
    <property type="entry name" value="PROTEIN PHOSPHATASE 2C"/>
    <property type="match status" value="1"/>
</dbReference>
<reference evidence="2" key="1">
    <citation type="submission" date="2019-02" db="EMBL/GenBank/DDBJ databases">
        <authorList>
            <person name="Gruber-Vodicka R. H."/>
            <person name="Seah K. B. B."/>
        </authorList>
    </citation>
    <scope>NUCLEOTIDE SEQUENCE</scope>
    <source>
        <strain evidence="2">BECK_DK161</strain>
    </source>
</reference>
<accession>A0A450SVC4</accession>
<dbReference type="SUPFAM" id="SSF49879">
    <property type="entry name" value="SMAD/FHA domain"/>
    <property type="match status" value="1"/>
</dbReference>
<dbReference type="AlphaFoldDB" id="A0A450SVC4"/>
<feature type="domain" description="PPM-type phosphatase" evidence="1">
    <location>
        <begin position="4"/>
        <end position="257"/>
    </location>
</feature>
<evidence type="ECO:0000259" key="1">
    <source>
        <dbReference type="PROSITE" id="PS51746"/>
    </source>
</evidence>
<dbReference type="Pfam" id="PF13672">
    <property type="entry name" value="PP2C_2"/>
    <property type="match status" value="1"/>
</dbReference>
<dbReference type="CDD" id="cd00060">
    <property type="entry name" value="FHA"/>
    <property type="match status" value="1"/>
</dbReference>
<gene>
    <name evidence="2" type="ORF">BECKDK2373C_GA0170839_106220</name>
</gene>
<dbReference type="PROSITE" id="PS51746">
    <property type="entry name" value="PPM_2"/>
    <property type="match status" value="1"/>
</dbReference>
<dbReference type="InterPro" id="IPR036457">
    <property type="entry name" value="PPM-type-like_dom_sf"/>
</dbReference>
<dbReference type="EMBL" id="CAADEY010000062">
    <property type="protein sequence ID" value="VFJ57967.1"/>
    <property type="molecule type" value="Genomic_DNA"/>
</dbReference>
<proteinExistence type="predicted"/>
<dbReference type="CDD" id="cd00143">
    <property type="entry name" value="PP2Cc"/>
    <property type="match status" value="1"/>
</dbReference>
<dbReference type="PANTHER" id="PTHR13832:SF827">
    <property type="entry name" value="PROTEIN PHOSPHATASE 1L"/>
    <property type="match status" value="1"/>
</dbReference>
<dbReference type="Gene3D" id="3.60.40.10">
    <property type="entry name" value="PPM-type phosphatase domain"/>
    <property type="match status" value="1"/>
</dbReference>
<dbReference type="GO" id="GO:0004722">
    <property type="term" value="F:protein serine/threonine phosphatase activity"/>
    <property type="evidence" value="ECO:0007669"/>
    <property type="project" value="InterPro"/>
</dbReference>
<dbReference type="InterPro" id="IPR001932">
    <property type="entry name" value="PPM-type_phosphatase-like_dom"/>
</dbReference>
<dbReference type="SMART" id="SM00332">
    <property type="entry name" value="PP2Cc"/>
    <property type="match status" value="1"/>
</dbReference>
<dbReference type="InterPro" id="IPR015655">
    <property type="entry name" value="PP2C"/>
</dbReference>
<dbReference type="InterPro" id="IPR008984">
    <property type="entry name" value="SMAD_FHA_dom_sf"/>
</dbReference>
<protein>
    <submittedName>
        <fullName evidence="2">Serine/threonine protein phosphatase PrpC</fullName>
    </submittedName>
</protein>
<organism evidence="2">
    <name type="scientific">Candidatus Kentrum sp. DK</name>
    <dbReference type="NCBI Taxonomy" id="2126562"/>
    <lineage>
        <taxon>Bacteria</taxon>
        <taxon>Pseudomonadati</taxon>
        <taxon>Pseudomonadota</taxon>
        <taxon>Gammaproteobacteria</taxon>
        <taxon>Candidatus Kentrum</taxon>
    </lineage>
</organism>
<dbReference type="Gene3D" id="2.60.200.20">
    <property type="match status" value="1"/>
</dbReference>